<gene>
    <name evidence="1" type="ORF">Q5741_18680</name>
</gene>
<dbReference type="EMBL" id="JAUQTB010000016">
    <property type="protein sequence ID" value="MDO7908430.1"/>
    <property type="molecule type" value="Genomic_DNA"/>
</dbReference>
<accession>A0ABT9CGQ9</accession>
<name>A0ABT9CGQ9_9BACL</name>
<protein>
    <submittedName>
        <fullName evidence="1">Uncharacterized protein</fullName>
    </submittedName>
</protein>
<sequence length="154" mass="17921">MMDTGLKAWAEIVKQVYPDLPILRDKSNWQAGQFQRPSVFIETDLVSDKVHTPGADRMIEDIGLVFHHAAASESENEGEPIELDLTPFFDYLRRQRFCVASKRFNVMLVIEAPRTRQLKDRVEVTFRYSYLLKVEKQPVDKINEIYLGFEGKEL</sequence>
<organism evidence="1 2">
    <name type="scientific">Paenibacillus lacisoli</name>
    <dbReference type="NCBI Taxonomy" id="3064525"/>
    <lineage>
        <taxon>Bacteria</taxon>
        <taxon>Bacillati</taxon>
        <taxon>Bacillota</taxon>
        <taxon>Bacilli</taxon>
        <taxon>Bacillales</taxon>
        <taxon>Paenibacillaceae</taxon>
        <taxon>Paenibacillus</taxon>
    </lineage>
</organism>
<evidence type="ECO:0000313" key="1">
    <source>
        <dbReference type="EMBL" id="MDO7908430.1"/>
    </source>
</evidence>
<proteinExistence type="predicted"/>
<keyword evidence="2" id="KW-1185">Reference proteome</keyword>
<evidence type="ECO:0000313" key="2">
    <source>
        <dbReference type="Proteomes" id="UP001240171"/>
    </source>
</evidence>
<dbReference type="Proteomes" id="UP001240171">
    <property type="component" value="Unassembled WGS sequence"/>
</dbReference>
<dbReference type="RefSeq" id="WP_305025650.1">
    <property type="nucleotide sequence ID" value="NZ_JAUQTB010000016.1"/>
</dbReference>
<comment type="caution">
    <text evidence="1">The sequence shown here is derived from an EMBL/GenBank/DDBJ whole genome shotgun (WGS) entry which is preliminary data.</text>
</comment>
<reference evidence="1 2" key="1">
    <citation type="submission" date="2023-07" db="EMBL/GenBank/DDBJ databases">
        <title>Paenibacillus sp. JX-17 nov. isolated from soil.</title>
        <authorList>
            <person name="Wan Y."/>
            <person name="Liu B."/>
        </authorList>
    </citation>
    <scope>NUCLEOTIDE SEQUENCE [LARGE SCALE GENOMIC DNA]</scope>
    <source>
        <strain evidence="1 2">JX-17</strain>
    </source>
</reference>